<reference evidence="1 2" key="1">
    <citation type="journal article" date="2018" name="Sci. Data">
        <title>The draft genome sequence of cork oak.</title>
        <authorList>
            <person name="Ramos A.M."/>
            <person name="Usie A."/>
            <person name="Barbosa P."/>
            <person name="Barros P.M."/>
            <person name="Capote T."/>
            <person name="Chaves I."/>
            <person name="Simoes F."/>
            <person name="Abreu I."/>
            <person name="Carrasquinho I."/>
            <person name="Faro C."/>
            <person name="Guimaraes J.B."/>
            <person name="Mendonca D."/>
            <person name="Nobrega F."/>
            <person name="Rodrigues L."/>
            <person name="Saibo N.J.M."/>
            <person name="Varela M.C."/>
            <person name="Egas C."/>
            <person name="Matos J."/>
            <person name="Miguel C.M."/>
            <person name="Oliveira M.M."/>
            <person name="Ricardo C.P."/>
            <person name="Goncalves S."/>
        </authorList>
    </citation>
    <scope>NUCLEOTIDE SEQUENCE [LARGE SCALE GENOMIC DNA]</scope>
    <source>
        <strain evidence="2">cv. HL8</strain>
    </source>
</reference>
<gene>
    <name evidence="1" type="ORF">CFP56_021133</name>
</gene>
<comment type="caution">
    <text evidence="1">The sequence shown here is derived from an EMBL/GenBank/DDBJ whole genome shotgun (WGS) entry which is preliminary data.</text>
</comment>
<dbReference type="Proteomes" id="UP000237347">
    <property type="component" value="Unassembled WGS sequence"/>
</dbReference>
<dbReference type="EMBL" id="PKMF04000326">
    <property type="protein sequence ID" value="KAK7837555.1"/>
    <property type="molecule type" value="Genomic_DNA"/>
</dbReference>
<proteinExistence type="predicted"/>
<organism evidence="1 2">
    <name type="scientific">Quercus suber</name>
    <name type="common">Cork oak</name>
    <dbReference type="NCBI Taxonomy" id="58331"/>
    <lineage>
        <taxon>Eukaryota</taxon>
        <taxon>Viridiplantae</taxon>
        <taxon>Streptophyta</taxon>
        <taxon>Embryophyta</taxon>
        <taxon>Tracheophyta</taxon>
        <taxon>Spermatophyta</taxon>
        <taxon>Magnoliopsida</taxon>
        <taxon>eudicotyledons</taxon>
        <taxon>Gunneridae</taxon>
        <taxon>Pentapetalae</taxon>
        <taxon>rosids</taxon>
        <taxon>fabids</taxon>
        <taxon>Fagales</taxon>
        <taxon>Fagaceae</taxon>
        <taxon>Quercus</taxon>
    </lineage>
</organism>
<evidence type="ECO:0000313" key="2">
    <source>
        <dbReference type="Proteomes" id="UP000237347"/>
    </source>
</evidence>
<sequence>MGSDGEVGSDGDRHGLLMVWVSIVVLLLLDEVIYNGTGHQVVGVPHHNSELIKAQDTVSIEIKHSNHGFAILSRLGLAESTQHPLQACGAPHSCLPLPLRPLASGIPQNRAAHLHSNHMFSRLLLPHPLTARPQQFSHSFVIQEEIFYHLHPRQSNQTHFEARCSGFCLHWKQSVKENVYPPFSLETIYYVIFPK</sequence>
<evidence type="ECO:0000313" key="1">
    <source>
        <dbReference type="EMBL" id="KAK7837555.1"/>
    </source>
</evidence>
<keyword evidence="2" id="KW-1185">Reference proteome</keyword>
<accession>A0AAW0KFQ3</accession>
<name>A0AAW0KFQ3_QUESU</name>
<protein>
    <submittedName>
        <fullName evidence="1">Uncharacterized protein</fullName>
    </submittedName>
</protein>
<dbReference type="AlphaFoldDB" id="A0AAW0KFQ3"/>